<feature type="compositionally biased region" description="Acidic residues" evidence="1">
    <location>
        <begin position="99"/>
        <end position="118"/>
    </location>
</feature>
<evidence type="ECO:0000313" key="3">
    <source>
        <dbReference type="Proteomes" id="UP001163105"/>
    </source>
</evidence>
<dbReference type="Proteomes" id="UP001163105">
    <property type="component" value="Unassembled WGS sequence"/>
</dbReference>
<dbReference type="EMBL" id="JAQHRD010000003">
    <property type="protein sequence ID" value="KAJ6442556.1"/>
    <property type="molecule type" value="Genomic_DNA"/>
</dbReference>
<reference evidence="2" key="1">
    <citation type="submission" date="2023-01" db="EMBL/GenBank/DDBJ databases">
        <title>The growth and conidiation of Purpureocillium lavendulum are regulated by nitrogen source and histone H3K14 acetylation.</title>
        <authorList>
            <person name="Tang P."/>
            <person name="Han J."/>
            <person name="Zhang C."/>
            <person name="Tang P."/>
            <person name="Qi F."/>
            <person name="Zhang K."/>
            <person name="Liang L."/>
        </authorList>
    </citation>
    <scope>NUCLEOTIDE SEQUENCE</scope>
    <source>
        <strain evidence="2">YMF1.00683</strain>
    </source>
</reference>
<keyword evidence="3" id="KW-1185">Reference proteome</keyword>
<feature type="region of interest" description="Disordered" evidence="1">
    <location>
        <begin position="99"/>
        <end position="133"/>
    </location>
</feature>
<gene>
    <name evidence="2" type="ORF">O9K51_03731</name>
</gene>
<accession>A0AB34FW15</accession>
<organism evidence="2 3">
    <name type="scientific">Purpureocillium lavendulum</name>
    <dbReference type="NCBI Taxonomy" id="1247861"/>
    <lineage>
        <taxon>Eukaryota</taxon>
        <taxon>Fungi</taxon>
        <taxon>Dikarya</taxon>
        <taxon>Ascomycota</taxon>
        <taxon>Pezizomycotina</taxon>
        <taxon>Sordariomycetes</taxon>
        <taxon>Hypocreomycetidae</taxon>
        <taxon>Hypocreales</taxon>
        <taxon>Ophiocordycipitaceae</taxon>
        <taxon>Purpureocillium</taxon>
    </lineage>
</organism>
<dbReference type="AlphaFoldDB" id="A0AB34FW15"/>
<evidence type="ECO:0000256" key="1">
    <source>
        <dbReference type="SAM" id="MobiDB-lite"/>
    </source>
</evidence>
<protein>
    <submittedName>
        <fullName evidence="2">Fungal specific transcription factor</fullName>
    </submittedName>
</protein>
<proteinExistence type="predicted"/>
<sequence length="241" mass="26940">MDPSARVTVVNGPEDYVVVQWPPAKRRVCFRAGPALAVCLETGAPVEPRSTYPLAPIAFKERARRGIAEKAAIEELVGMVARLRLHDAVDVDMLDAEDAAPQAGDEDDEEDEDDDVDATDGHHGTVDAPPAAPSFYHQDRAVAVHRREAESRARRLAVRAIKRGYLDFGFYVCTKGSRMHARLLFCWEKYKATVKVRSYLGDERRFAVVGGQEAVSQWRWYAEYATAMSAVRTMGMRVTRE</sequence>
<evidence type="ECO:0000313" key="2">
    <source>
        <dbReference type="EMBL" id="KAJ6442556.1"/>
    </source>
</evidence>
<comment type="caution">
    <text evidence="2">The sequence shown here is derived from an EMBL/GenBank/DDBJ whole genome shotgun (WGS) entry which is preliminary data.</text>
</comment>
<name>A0AB34FW15_9HYPO</name>